<dbReference type="EMBL" id="JARKHS020023174">
    <property type="protein sequence ID" value="KAK8769037.1"/>
    <property type="molecule type" value="Genomic_DNA"/>
</dbReference>
<keyword evidence="3" id="KW-1185">Reference proteome</keyword>
<protein>
    <submittedName>
        <fullName evidence="2">Uncharacterized protein</fullName>
    </submittedName>
</protein>
<proteinExistence type="predicted"/>
<comment type="caution">
    <text evidence="2">The sequence shown here is derived from an EMBL/GenBank/DDBJ whole genome shotgun (WGS) entry which is preliminary data.</text>
</comment>
<feature type="compositionally biased region" description="Basic residues" evidence="1">
    <location>
        <begin position="22"/>
        <end position="31"/>
    </location>
</feature>
<organism evidence="2 3">
    <name type="scientific">Amblyomma americanum</name>
    <name type="common">Lone star tick</name>
    <dbReference type="NCBI Taxonomy" id="6943"/>
    <lineage>
        <taxon>Eukaryota</taxon>
        <taxon>Metazoa</taxon>
        <taxon>Ecdysozoa</taxon>
        <taxon>Arthropoda</taxon>
        <taxon>Chelicerata</taxon>
        <taxon>Arachnida</taxon>
        <taxon>Acari</taxon>
        <taxon>Parasitiformes</taxon>
        <taxon>Ixodida</taxon>
        <taxon>Ixodoidea</taxon>
        <taxon>Ixodidae</taxon>
        <taxon>Amblyomminae</taxon>
        <taxon>Amblyomma</taxon>
    </lineage>
</organism>
<evidence type="ECO:0000256" key="1">
    <source>
        <dbReference type="SAM" id="MobiDB-lite"/>
    </source>
</evidence>
<sequence length="118" mass="12963">MNSALSSIYNPGSRWSHDTRKVLKKPAHQRRTLTLTQRRTHRRRSSDAAQATHKHAPAKGSCDGGDVELGGGKQQLTPPGVVAVVTCKCTSFKAQLMFLQRMANSQDCRHTHGSSNPE</sequence>
<feature type="region of interest" description="Disordered" evidence="1">
    <location>
        <begin position="1"/>
        <end position="77"/>
    </location>
</feature>
<dbReference type="AlphaFoldDB" id="A0AAQ4E2V2"/>
<reference evidence="2 3" key="1">
    <citation type="journal article" date="2023" name="Arcadia Sci">
        <title>De novo assembly of a long-read Amblyomma americanum tick genome.</title>
        <authorList>
            <person name="Chou S."/>
            <person name="Poskanzer K.E."/>
            <person name="Rollins M."/>
            <person name="Thuy-Boun P.S."/>
        </authorList>
    </citation>
    <scope>NUCLEOTIDE SEQUENCE [LARGE SCALE GENOMIC DNA]</scope>
    <source>
        <strain evidence="2">F_SG_1</strain>
        <tissue evidence="2">Salivary glands</tissue>
    </source>
</reference>
<name>A0AAQ4E2V2_AMBAM</name>
<evidence type="ECO:0000313" key="2">
    <source>
        <dbReference type="EMBL" id="KAK8769037.1"/>
    </source>
</evidence>
<dbReference type="Proteomes" id="UP001321473">
    <property type="component" value="Unassembled WGS sequence"/>
</dbReference>
<gene>
    <name evidence="2" type="ORF">V5799_014496</name>
</gene>
<feature type="compositionally biased region" description="Polar residues" evidence="1">
    <location>
        <begin position="1"/>
        <end position="10"/>
    </location>
</feature>
<evidence type="ECO:0000313" key="3">
    <source>
        <dbReference type="Proteomes" id="UP001321473"/>
    </source>
</evidence>
<accession>A0AAQ4E2V2</accession>